<dbReference type="AlphaFoldDB" id="A0A212I2J9"/>
<dbReference type="GO" id="GO:0005507">
    <property type="term" value="F:copper ion binding"/>
    <property type="evidence" value="ECO:0007669"/>
    <property type="project" value="TreeGrafter"/>
</dbReference>
<dbReference type="HAMAP" id="MF_00795">
    <property type="entry name" value="CutC"/>
    <property type="match status" value="1"/>
</dbReference>
<keyword evidence="2" id="KW-0963">Cytoplasm</keyword>
<dbReference type="InterPro" id="IPR005627">
    <property type="entry name" value="CutC-like"/>
</dbReference>
<gene>
    <name evidence="2 3" type="primary">cutC</name>
    <name evidence="3" type="ORF">KL86CIT2_10092</name>
</gene>
<accession>A0A212I2J9</accession>
<comment type="caution">
    <text evidence="2">Once thought to be involved in copper homeostasis, experiments in E.coli have shown this is not the case.</text>
</comment>
<dbReference type="PANTHER" id="PTHR12598">
    <property type="entry name" value="COPPER HOMEOSTASIS PROTEIN CUTC"/>
    <property type="match status" value="1"/>
</dbReference>
<dbReference type="NCBIfam" id="NF008603">
    <property type="entry name" value="PRK11572.1"/>
    <property type="match status" value="1"/>
</dbReference>
<name>A0A212I2J9_9ENTR</name>
<organism evidence="3">
    <name type="scientific">uncultured Citrobacter sp</name>
    <dbReference type="NCBI Taxonomy" id="200446"/>
    <lineage>
        <taxon>Bacteria</taxon>
        <taxon>Pseudomonadati</taxon>
        <taxon>Pseudomonadota</taxon>
        <taxon>Gammaproteobacteria</taxon>
        <taxon>Enterobacterales</taxon>
        <taxon>Enterobacteriaceae</taxon>
        <taxon>Citrobacter</taxon>
        <taxon>environmental samples</taxon>
    </lineage>
</organism>
<dbReference type="EMBL" id="FLUA01000001">
    <property type="protein sequence ID" value="SBV60961.1"/>
    <property type="molecule type" value="Genomic_DNA"/>
</dbReference>
<comment type="subcellular location">
    <subcellularLocation>
        <location evidence="2">Cytoplasm</location>
    </subcellularLocation>
</comment>
<dbReference type="PANTHER" id="PTHR12598:SF0">
    <property type="entry name" value="COPPER HOMEOSTASIS PROTEIN CUTC HOMOLOG"/>
    <property type="match status" value="1"/>
</dbReference>
<reference evidence="3" key="1">
    <citation type="submission" date="2016-04" db="EMBL/GenBank/DDBJ databases">
        <authorList>
            <person name="Evans L.H."/>
            <person name="Alamgir A."/>
            <person name="Owens N."/>
            <person name="Weber N.D."/>
            <person name="Virtaneva K."/>
            <person name="Barbian K."/>
            <person name="Babar A."/>
            <person name="Rosenke K."/>
        </authorList>
    </citation>
    <scope>NUCLEOTIDE SEQUENCE</scope>
    <source>
        <strain evidence="3">86-2</strain>
    </source>
</reference>
<proteinExistence type="inferred from homology"/>
<dbReference type="SUPFAM" id="SSF110395">
    <property type="entry name" value="CutC-like"/>
    <property type="match status" value="1"/>
</dbReference>
<evidence type="ECO:0000256" key="2">
    <source>
        <dbReference type="HAMAP-Rule" id="MF_00795"/>
    </source>
</evidence>
<dbReference type="Pfam" id="PF03932">
    <property type="entry name" value="CutC"/>
    <property type="match status" value="1"/>
</dbReference>
<protein>
    <recommendedName>
        <fullName evidence="2">PF03932 family protein CutC</fullName>
    </recommendedName>
</protein>
<evidence type="ECO:0000256" key="1">
    <source>
        <dbReference type="ARBA" id="ARBA00007768"/>
    </source>
</evidence>
<sequence length="250" mass="26625">MSMTILEICCYSMECARTAQQNGADRIELCSAPKEGGLTPSLGVLRSVRQHISIPVNPIIRPRGGDFCYTEGEFAAMLDDIAMVRELGFSGLVTGILDADGDVDMPRMEKIMIAAGSLQVTFHRAFDMCANPLNTLKKLADLGIARVLTSGQKSDAAQGLTKIMELITQPGAPIIMAGAGVRASNLSLFLDAGVQEVHSSAGVWLASPMRYRNSGLSMSSDAQADEYSRYAVDGAAVAEMKAIIAHHQAS</sequence>
<comment type="similarity">
    <text evidence="1 2">Belongs to the CutC family.</text>
</comment>
<evidence type="ECO:0000313" key="3">
    <source>
        <dbReference type="EMBL" id="SBV60961.1"/>
    </source>
</evidence>
<dbReference type="FunFam" id="3.20.20.380:FF:000001">
    <property type="entry name" value="Copper homeostasis protein CutC"/>
    <property type="match status" value="1"/>
</dbReference>
<dbReference type="Gene3D" id="3.20.20.380">
    <property type="entry name" value="Copper homeostasis (CutC) domain"/>
    <property type="match status" value="1"/>
</dbReference>
<dbReference type="GO" id="GO:0005737">
    <property type="term" value="C:cytoplasm"/>
    <property type="evidence" value="ECO:0007669"/>
    <property type="project" value="UniProtKB-SubCell"/>
</dbReference>
<dbReference type="InterPro" id="IPR036822">
    <property type="entry name" value="CutC-like_dom_sf"/>
</dbReference>